<organism evidence="2 3">
    <name type="scientific">Iris pallida</name>
    <name type="common">Sweet iris</name>
    <dbReference type="NCBI Taxonomy" id="29817"/>
    <lineage>
        <taxon>Eukaryota</taxon>
        <taxon>Viridiplantae</taxon>
        <taxon>Streptophyta</taxon>
        <taxon>Embryophyta</taxon>
        <taxon>Tracheophyta</taxon>
        <taxon>Spermatophyta</taxon>
        <taxon>Magnoliopsida</taxon>
        <taxon>Liliopsida</taxon>
        <taxon>Asparagales</taxon>
        <taxon>Iridaceae</taxon>
        <taxon>Iridoideae</taxon>
        <taxon>Irideae</taxon>
        <taxon>Iris</taxon>
    </lineage>
</organism>
<dbReference type="PROSITE" id="PS50076">
    <property type="entry name" value="DNAJ_2"/>
    <property type="match status" value="1"/>
</dbReference>
<keyword evidence="3" id="KW-1185">Reference proteome</keyword>
<accession>A0AAX6IHG7</accession>
<dbReference type="InterPro" id="IPR036869">
    <property type="entry name" value="J_dom_sf"/>
</dbReference>
<gene>
    <name evidence="2" type="ORF">M6B38_253450</name>
</gene>
<dbReference type="PANTHER" id="PTHR45286:SF1">
    <property type="entry name" value="CHAPERONE DNAJ-DOMAIN SUPERFAMILY PROTEIN"/>
    <property type="match status" value="1"/>
</dbReference>
<evidence type="ECO:0000259" key="1">
    <source>
        <dbReference type="PROSITE" id="PS50076"/>
    </source>
</evidence>
<dbReference type="Pfam" id="PF00226">
    <property type="entry name" value="DnaJ"/>
    <property type="match status" value="1"/>
</dbReference>
<dbReference type="EMBL" id="JANAVB010001599">
    <property type="protein sequence ID" value="KAJ6852780.1"/>
    <property type="molecule type" value="Genomic_DNA"/>
</dbReference>
<dbReference type="GO" id="GO:0005783">
    <property type="term" value="C:endoplasmic reticulum"/>
    <property type="evidence" value="ECO:0007669"/>
    <property type="project" value="UniProtKB-ARBA"/>
</dbReference>
<dbReference type="PANTHER" id="PTHR45286">
    <property type="entry name" value="CHAPERONE DNAJ-DOMAIN SUPERFAMILY PROTEIN"/>
    <property type="match status" value="1"/>
</dbReference>
<dbReference type="SUPFAM" id="SSF46565">
    <property type="entry name" value="Chaperone J-domain"/>
    <property type="match status" value="1"/>
</dbReference>
<feature type="domain" description="J" evidence="1">
    <location>
        <begin position="34"/>
        <end position="104"/>
    </location>
</feature>
<dbReference type="Proteomes" id="UP001140949">
    <property type="component" value="Unassembled WGS sequence"/>
</dbReference>
<sequence length="505" mass="57078">MALRIRNISPAIAGENRWLSTVGSSSGGVVTGATAYEVLGVSESCSSADIKASFRRLAKETHPDLASRTSDESSGTDTERFLQIVAAYEILSDSKKRAHYDNYLFVQRRILCNHPETYSVWYMNSSSVTITNRTEVVEWLKCYRVVINDILMERKVAVGSGYFNELETELYSAIRAAYYGPLIESLDLLPDCFEAEERSAYETSEVLHLVSGRDLFGIVCLPDKVPELPNINCGKITTFDSMVSGIWQYVGQEGRGSGSRSSESAEIHETDTKKYDKFETDVYKDLELHISGRLVATASRSPPKCKSGTIAVDSEDRINVFLNMDEDKVYAEETVPLDSVSPSVGPKILLGMITGLGTDEEGTCSVYDPSGTKTHVIMKHRTLLVKHMHWYQVRDKVSSCECRCSRARLPPSKFWLFEPRCSMHDIGGWYVETFGRDKKGRTIPSQRQWDTFIEYPEKRLHPAIYLLALAYRTLDIEDAKRRKQTVKGFMEPKLHSVLRWCKKLL</sequence>
<evidence type="ECO:0000313" key="2">
    <source>
        <dbReference type="EMBL" id="KAJ6852780.1"/>
    </source>
</evidence>
<protein>
    <recommendedName>
        <fullName evidence="1">J domain-containing protein</fullName>
    </recommendedName>
</protein>
<reference evidence="2" key="2">
    <citation type="submission" date="2023-04" db="EMBL/GenBank/DDBJ databases">
        <authorList>
            <person name="Bruccoleri R.E."/>
            <person name="Oakeley E.J."/>
            <person name="Faust A.-M."/>
            <person name="Dessus-Babus S."/>
            <person name="Altorfer M."/>
            <person name="Burckhardt D."/>
            <person name="Oertli M."/>
            <person name="Naumann U."/>
            <person name="Petersen F."/>
            <person name="Wong J."/>
        </authorList>
    </citation>
    <scope>NUCLEOTIDE SEQUENCE</scope>
    <source>
        <strain evidence="2">GSM-AAB239-AS_SAM_17_03QT</strain>
        <tissue evidence="2">Leaf</tissue>
    </source>
</reference>
<dbReference type="CDD" id="cd06257">
    <property type="entry name" value="DnaJ"/>
    <property type="match status" value="1"/>
</dbReference>
<reference evidence="2" key="1">
    <citation type="journal article" date="2023" name="GigaByte">
        <title>Genome assembly of the bearded iris, Iris pallida Lam.</title>
        <authorList>
            <person name="Bruccoleri R.E."/>
            <person name="Oakeley E.J."/>
            <person name="Faust A.M.E."/>
            <person name="Altorfer M."/>
            <person name="Dessus-Babus S."/>
            <person name="Burckhardt D."/>
            <person name="Oertli M."/>
            <person name="Naumann U."/>
            <person name="Petersen F."/>
            <person name="Wong J."/>
        </authorList>
    </citation>
    <scope>NUCLEOTIDE SEQUENCE</scope>
    <source>
        <strain evidence="2">GSM-AAB239-AS_SAM_17_03QT</strain>
    </source>
</reference>
<proteinExistence type="predicted"/>
<evidence type="ECO:0000313" key="3">
    <source>
        <dbReference type="Proteomes" id="UP001140949"/>
    </source>
</evidence>
<dbReference type="InterPro" id="IPR001623">
    <property type="entry name" value="DnaJ_domain"/>
</dbReference>
<dbReference type="AlphaFoldDB" id="A0AAX6IHG7"/>
<name>A0AAX6IHG7_IRIPA</name>
<dbReference type="PRINTS" id="PR00625">
    <property type="entry name" value="JDOMAIN"/>
</dbReference>
<dbReference type="Gene3D" id="1.10.287.110">
    <property type="entry name" value="DnaJ domain"/>
    <property type="match status" value="1"/>
</dbReference>
<dbReference type="SMART" id="SM00271">
    <property type="entry name" value="DnaJ"/>
    <property type="match status" value="1"/>
</dbReference>
<comment type="caution">
    <text evidence="2">The sequence shown here is derived from an EMBL/GenBank/DDBJ whole genome shotgun (WGS) entry which is preliminary data.</text>
</comment>